<proteinExistence type="predicted"/>
<keyword evidence="2" id="KW-1185">Reference proteome</keyword>
<comment type="caution">
    <text evidence="1">The sequence shown here is derived from an EMBL/GenBank/DDBJ whole genome shotgun (WGS) entry which is preliminary data.</text>
</comment>
<organism evidence="1 2">
    <name type="scientific">Streptomyces tendae</name>
    <dbReference type="NCBI Taxonomy" id="1932"/>
    <lineage>
        <taxon>Bacteria</taxon>
        <taxon>Bacillati</taxon>
        <taxon>Actinomycetota</taxon>
        <taxon>Actinomycetes</taxon>
        <taxon>Kitasatosporales</taxon>
        <taxon>Streptomycetaceae</taxon>
        <taxon>Streptomyces</taxon>
    </lineage>
</organism>
<gene>
    <name evidence="1" type="ORF">ACH3YB_19190</name>
</gene>
<dbReference type="Proteomes" id="UP001610810">
    <property type="component" value="Unassembled WGS sequence"/>
</dbReference>
<dbReference type="EMBL" id="JBIQWK010000005">
    <property type="protein sequence ID" value="MFI0573747.1"/>
    <property type="molecule type" value="Genomic_DNA"/>
</dbReference>
<accession>A0ABW7S2T6</accession>
<name>A0ABW7S2T6_STRTE</name>
<protein>
    <submittedName>
        <fullName evidence="1">Uncharacterized protein</fullName>
    </submittedName>
</protein>
<dbReference type="RefSeq" id="WP_161381859.1">
    <property type="nucleotide sequence ID" value="NZ_JBIQWK010000005.1"/>
</dbReference>
<reference evidence="1 2" key="1">
    <citation type="submission" date="2024-10" db="EMBL/GenBank/DDBJ databases">
        <authorList>
            <person name="Wannawong T."/>
            <person name="Kuncharoen N."/>
            <person name="Mhuantong W."/>
        </authorList>
    </citation>
    <scope>NUCLEOTIDE SEQUENCE [LARGE SCALE GENOMIC DNA]</scope>
    <source>
        <strain evidence="1 2">CALK1-4</strain>
    </source>
</reference>
<sequence>MAAGYTGQEFLAGLSTGGKLKLDKLVEQEMPDGKKRVYVNRSGRNGVTISAGYVGSEEHIVSSVRNQHPAKIVCTERTTRAP</sequence>
<evidence type="ECO:0000313" key="2">
    <source>
        <dbReference type="Proteomes" id="UP001610810"/>
    </source>
</evidence>
<evidence type="ECO:0000313" key="1">
    <source>
        <dbReference type="EMBL" id="MFI0573747.1"/>
    </source>
</evidence>